<comment type="caution">
    <text evidence="1">The sequence shown here is derived from an EMBL/GenBank/DDBJ whole genome shotgun (WGS) entry which is preliminary data.</text>
</comment>
<dbReference type="AlphaFoldDB" id="A0A5M9K4Q8"/>
<sequence length="173" mass="19482">MILNVQQLNHHLLIHHHTTSFPSTIYYLPASLSHIQIFSANTLLHPHSPLSKSSQNLNYKLLNTFPNNNHQNVHSLRHFLQLRPAPTLKPKIEIYWRRGMSIWLSFVKTMPPHIFEPHLKAVPQNSPTVSDGISQVEQDILGASVQTKGFGARGDVRTGSEICGAKIGHEPLL</sequence>
<organism evidence="1 2">
    <name type="scientific">Monilinia fructicola</name>
    <name type="common">Brown rot fungus</name>
    <name type="synonym">Ciboria fructicola</name>
    <dbReference type="NCBI Taxonomy" id="38448"/>
    <lineage>
        <taxon>Eukaryota</taxon>
        <taxon>Fungi</taxon>
        <taxon>Dikarya</taxon>
        <taxon>Ascomycota</taxon>
        <taxon>Pezizomycotina</taxon>
        <taxon>Leotiomycetes</taxon>
        <taxon>Helotiales</taxon>
        <taxon>Sclerotiniaceae</taxon>
        <taxon>Monilinia</taxon>
    </lineage>
</organism>
<keyword evidence="2" id="KW-1185">Reference proteome</keyword>
<reference evidence="1 2" key="1">
    <citation type="submission" date="2019-06" db="EMBL/GenBank/DDBJ databases">
        <title>Genome Sequence of the Brown Rot Fungal Pathogen Monilinia fructicola.</title>
        <authorList>
            <person name="De Miccolis Angelini R.M."/>
            <person name="Landi L."/>
            <person name="Abate D."/>
            <person name="Pollastro S."/>
            <person name="Romanazzi G."/>
            <person name="Faretra F."/>
        </authorList>
    </citation>
    <scope>NUCLEOTIDE SEQUENCE [LARGE SCALE GENOMIC DNA]</scope>
    <source>
        <strain evidence="1 2">Mfrc123</strain>
    </source>
</reference>
<name>A0A5M9K4Q8_MONFR</name>
<protein>
    <submittedName>
        <fullName evidence="1">Uncharacterized protein</fullName>
    </submittedName>
</protein>
<evidence type="ECO:0000313" key="2">
    <source>
        <dbReference type="Proteomes" id="UP000322873"/>
    </source>
</evidence>
<dbReference type="Proteomes" id="UP000322873">
    <property type="component" value="Unassembled WGS sequence"/>
</dbReference>
<gene>
    <name evidence="1" type="ORF">EYC84_004353</name>
</gene>
<accession>A0A5M9K4Q8</accession>
<dbReference type="EMBL" id="VICG01000002">
    <property type="protein sequence ID" value="KAA8575146.1"/>
    <property type="molecule type" value="Genomic_DNA"/>
</dbReference>
<proteinExistence type="predicted"/>
<evidence type="ECO:0000313" key="1">
    <source>
        <dbReference type="EMBL" id="KAA8575146.1"/>
    </source>
</evidence>